<dbReference type="Proteomes" id="UP000247978">
    <property type="component" value="Unassembled WGS sequence"/>
</dbReference>
<evidence type="ECO:0000256" key="2">
    <source>
        <dbReference type="ARBA" id="ARBA00022475"/>
    </source>
</evidence>
<proteinExistence type="predicted"/>
<evidence type="ECO:0000256" key="3">
    <source>
        <dbReference type="ARBA" id="ARBA00022692"/>
    </source>
</evidence>
<evidence type="ECO:0000313" key="7">
    <source>
        <dbReference type="EMBL" id="PXW80493.1"/>
    </source>
</evidence>
<organism evidence="7 8">
    <name type="scientific">Pseudogracilibacillus auburnensis</name>
    <dbReference type="NCBI Taxonomy" id="1494959"/>
    <lineage>
        <taxon>Bacteria</taxon>
        <taxon>Bacillati</taxon>
        <taxon>Bacillota</taxon>
        <taxon>Bacilli</taxon>
        <taxon>Bacillales</taxon>
        <taxon>Bacillaceae</taxon>
        <taxon>Pseudogracilibacillus</taxon>
    </lineage>
</organism>
<dbReference type="PANTHER" id="PTHR30250:SF28">
    <property type="entry name" value="POLYSACCHARIDE BIOSYNTHESIS PROTEIN"/>
    <property type="match status" value="1"/>
</dbReference>
<comment type="subcellular location">
    <subcellularLocation>
        <location evidence="1">Cell membrane</location>
        <topology evidence="1">Multi-pass membrane protein</topology>
    </subcellularLocation>
</comment>
<dbReference type="EMBL" id="QJJQ01000026">
    <property type="protein sequence ID" value="PXW80493.1"/>
    <property type="molecule type" value="Genomic_DNA"/>
</dbReference>
<dbReference type="Pfam" id="PF13440">
    <property type="entry name" value="Polysacc_synt_3"/>
    <property type="match status" value="1"/>
</dbReference>
<dbReference type="RefSeq" id="WP_110397565.1">
    <property type="nucleotide sequence ID" value="NZ_JADIJL010000039.1"/>
</dbReference>
<comment type="caution">
    <text evidence="7">The sequence shown here is derived from an EMBL/GenBank/DDBJ whole genome shotgun (WGS) entry which is preliminary data.</text>
</comment>
<evidence type="ECO:0000313" key="8">
    <source>
        <dbReference type="Proteomes" id="UP000247978"/>
    </source>
</evidence>
<evidence type="ECO:0000256" key="6">
    <source>
        <dbReference type="SAM" id="Phobius"/>
    </source>
</evidence>
<evidence type="ECO:0000256" key="5">
    <source>
        <dbReference type="ARBA" id="ARBA00023136"/>
    </source>
</evidence>
<keyword evidence="5 6" id="KW-0472">Membrane</keyword>
<feature type="transmembrane region" description="Helical" evidence="6">
    <location>
        <begin position="21"/>
        <end position="40"/>
    </location>
</feature>
<evidence type="ECO:0000256" key="4">
    <source>
        <dbReference type="ARBA" id="ARBA00022989"/>
    </source>
</evidence>
<reference evidence="7 8" key="1">
    <citation type="submission" date="2018-05" db="EMBL/GenBank/DDBJ databases">
        <title>Genomic Encyclopedia of Type Strains, Phase IV (KMG-IV): sequencing the most valuable type-strain genomes for metagenomic binning, comparative biology and taxonomic classification.</title>
        <authorList>
            <person name="Goeker M."/>
        </authorList>
    </citation>
    <scope>NUCLEOTIDE SEQUENCE [LARGE SCALE GENOMIC DNA]</scope>
    <source>
        <strain evidence="7 8">DSM 28556</strain>
    </source>
</reference>
<feature type="transmembrane region" description="Helical" evidence="6">
    <location>
        <begin position="301"/>
        <end position="328"/>
    </location>
</feature>
<feature type="transmembrane region" description="Helical" evidence="6">
    <location>
        <begin position="172"/>
        <end position="197"/>
    </location>
</feature>
<feature type="transmembrane region" description="Helical" evidence="6">
    <location>
        <begin position="395"/>
        <end position="418"/>
    </location>
</feature>
<evidence type="ECO:0000256" key="1">
    <source>
        <dbReference type="ARBA" id="ARBA00004651"/>
    </source>
</evidence>
<feature type="transmembrane region" description="Helical" evidence="6">
    <location>
        <begin position="46"/>
        <end position="63"/>
    </location>
</feature>
<feature type="transmembrane region" description="Helical" evidence="6">
    <location>
        <begin position="119"/>
        <end position="139"/>
    </location>
</feature>
<keyword evidence="8" id="KW-1185">Reference proteome</keyword>
<dbReference type="PANTHER" id="PTHR30250">
    <property type="entry name" value="PST FAMILY PREDICTED COLANIC ACID TRANSPORTER"/>
    <property type="match status" value="1"/>
</dbReference>
<feature type="transmembrane region" description="Helical" evidence="6">
    <location>
        <begin position="368"/>
        <end position="389"/>
    </location>
</feature>
<gene>
    <name evidence="7" type="ORF">DFR56_12619</name>
</gene>
<feature type="transmembrane region" description="Helical" evidence="6">
    <location>
        <begin position="83"/>
        <end position="107"/>
    </location>
</feature>
<dbReference type="InterPro" id="IPR050833">
    <property type="entry name" value="Poly_Biosynth_Transport"/>
</dbReference>
<dbReference type="AlphaFoldDB" id="A0A2V3VFF6"/>
<dbReference type="OrthoDB" id="109075at2"/>
<feature type="transmembrane region" description="Helical" evidence="6">
    <location>
        <begin position="340"/>
        <end position="361"/>
    </location>
</feature>
<keyword evidence="2" id="KW-1003">Cell membrane</keyword>
<protein>
    <submittedName>
        <fullName evidence="7">O-antigen/teichoic acid export membrane protein</fullName>
    </submittedName>
</protein>
<sequence>MRRRIKENTFIKNITIMMSGTVFAQVLNILSAPLLTRLYVPEDFGVFAYYTSILSVLTVMMTLKYETAIVLPKSDRDASNLLLLSMMITTIIALFILMIISISGSYISKIFGATDLIKWLWFMPISALLVGLNNTFEFWSTRNKAYSHITSSKVLRSVSVTTMQISGGIGRFGATGLIIGQMAGQFISSCFLMYMTWKESKMEIVRSFERRSMMDVMKRYRDFPLFSCSQSLVNSISQNAAPFILGFFYGSTVVGYYAIALKLISLPASIVSESVRQVFFQKVSSLHNEGKRLSNSLIKMTLYLGLTAIIPSIILLFFAPILFCIFLGENWYEAGQYSSLLVIWLFFSFINQPSIAVIQVLLKQRILLLYEVTLFICRVLAMILVAFNYSSVISIAAYSVIGAVFNAMLVLSVIIYTMNKEKME</sequence>
<feature type="transmembrane region" description="Helical" evidence="6">
    <location>
        <begin position="240"/>
        <end position="259"/>
    </location>
</feature>
<name>A0A2V3VFF6_9BACI</name>
<keyword evidence="3 6" id="KW-0812">Transmembrane</keyword>
<keyword evidence="4 6" id="KW-1133">Transmembrane helix</keyword>
<accession>A0A2V3VFF6</accession>
<dbReference type="GO" id="GO:0005886">
    <property type="term" value="C:plasma membrane"/>
    <property type="evidence" value="ECO:0007669"/>
    <property type="project" value="UniProtKB-SubCell"/>
</dbReference>